<evidence type="ECO:0000313" key="2">
    <source>
        <dbReference type="Proteomes" id="UP001320119"/>
    </source>
</evidence>
<organism evidence="1 2">
    <name type="scientific">Marinagarivorans cellulosilyticus</name>
    <dbReference type="NCBI Taxonomy" id="2721545"/>
    <lineage>
        <taxon>Bacteria</taxon>
        <taxon>Pseudomonadati</taxon>
        <taxon>Pseudomonadota</taxon>
        <taxon>Gammaproteobacteria</taxon>
        <taxon>Cellvibrionales</taxon>
        <taxon>Cellvibrionaceae</taxon>
        <taxon>Marinagarivorans</taxon>
    </lineage>
</organism>
<keyword evidence="2" id="KW-1185">Reference proteome</keyword>
<sequence length="431" mass="49158">MSTTLNAPEAQEVVYRFPGISFISQALTHNKSRRVLDLGAASAASFNFFMRKSCTVRFENVSLFVADQMSASPDGNDPAVIRKHLEDYLGGFRSHEKFDVVLAWDLFNFLDLDTISWLMGKLGQYCHDQSLLHSVRYTAKLPLTPVQFQIVNENEVKFLSGGQVLRGYEYHSLPDLVCNLPFYHLDTSFNLQTGMPKGVGEDIFRFLPSKKNVLRHSAKMELPSVSAQSLPGTEHRSYALESMCDYLTNIESPRILDLGAHIDSNEEFYRNFSNDIVFAEIYQDLKRDISADEILFKEKLFNCQPDEKFDVIFAWGLLGYCTQAQLLALKERLLPHIHSNTKIHVVIYAGYTQPTTPDKYYIKNTQTLHLPDVEDYCNTHPPLTAIRLLKILGDASYESSYIMKPGMAPNFFEHVLVLQKTEAKSRKKKRA</sequence>
<accession>A0AAN1WGP0</accession>
<dbReference type="Proteomes" id="UP001320119">
    <property type="component" value="Chromosome"/>
</dbReference>
<reference evidence="1 2" key="1">
    <citation type="journal article" date="2022" name="IScience">
        <title>An ultrasensitive nanofiber-based assay for enzymatic hydrolysis and deep-sea microbial degradation of cellulose.</title>
        <authorList>
            <person name="Tsudome M."/>
            <person name="Tachioka M."/>
            <person name="Miyazaki M."/>
            <person name="Uchimura K."/>
            <person name="Tsuda M."/>
            <person name="Takaki Y."/>
            <person name="Deguchi S."/>
        </authorList>
    </citation>
    <scope>NUCLEOTIDE SEQUENCE [LARGE SCALE GENOMIC DNA]</scope>
    <source>
        <strain evidence="1 2">GE09</strain>
    </source>
</reference>
<name>A0AAN1WGP0_9GAMM</name>
<dbReference type="RefSeq" id="WP_236986694.1">
    <property type="nucleotide sequence ID" value="NZ_AP023086.1"/>
</dbReference>
<dbReference type="EMBL" id="AP023086">
    <property type="protein sequence ID" value="BCD97220.1"/>
    <property type="molecule type" value="Genomic_DNA"/>
</dbReference>
<protein>
    <submittedName>
        <fullName evidence="1">Uncharacterized protein</fullName>
    </submittedName>
</protein>
<dbReference type="KEGG" id="marq:MARGE09_P1421"/>
<gene>
    <name evidence="1" type="ORF">MARGE09_P1421</name>
</gene>
<dbReference type="AlphaFoldDB" id="A0AAN1WGP0"/>
<proteinExistence type="predicted"/>
<evidence type="ECO:0000313" key="1">
    <source>
        <dbReference type="EMBL" id="BCD97220.1"/>
    </source>
</evidence>